<feature type="transmembrane region" description="Helical" evidence="1">
    <location>
        <begin position="173"/>
        <end position="192"/>
    </location>
</feature>
<keyword evidence="1" id="KW-0812">Transmembrane</keyword>
<proteinExistence type="predicted"/>
<feature type="transmembrane region" description="Helical" evidence="1">
    <location>
        <begin position="107"/>
        <end position="127"/>
    </location>
</feature>
<evidence type="ECO:0008006" key="4">
    <source>
        <dbReference type="Google" id="ProtNLM"/>
    </source>
</evidence>
<evidence type="ECO:0000256" key="1">
    <source>
        <dbReference type="SAM" id="Phobius"/>
    </source>
</evidence>
<dbReference type="Proteomes" id="UP000655410">
    <property type="component" value="Unassembled WGS sequence"/>
</dbReference>
<dbReference type="EMBL" id="BMNI01000001">
    <property type="protein sequence ID" value="GGO86014.1"/>
    <property type="molecule type" value="Genomic_DNA"/>
</dbReference>
<protein>
    <recommendedName>
        <fullName evidence="4">Membrane-anchored protein</fullName>
    </recommendedName>
</protein>
<sequence length="432" mass="46885">MTTPTTTGARRATAGQMLNKVPEVTIWFWIIKILCTTVGESFADYINETLGFGLLNTMLLFTAIFVAVLTWQMKTRRYVPTPYWLTVVVVSVAGTLYTDMGTDQLGIPLWMSTAVFSVLLAIVFGVWWMRERTLSIHSIDTRSRESWYWLTVLVTFALGTATGDWTLQLTSWAPAQSVFLPLGLIAGIAALWKFGANPVLSFWLAYILTRPLGANIGDWLASPKHATPPEPVGLGLGTLVTSLIFLGAITATVIYLSISRSDVIETYDATHEPVVTTNPRKERIALGGFAALAVAMVGIMTWAHNQPHSTCDPTGASETMPACPKAAMTPAQTVAAVKKYQGLATKAIAQDKAGDTAGSHATVQTMRDDWDADAPALTPVNKATWTALDTQMDAVLKTYAIDHGSIKPAPAVEQEKALQVLLHDLATKQFRA</sequence>
<organism evidence="2 3">
    <name type="scientific">Nocardioides phosphati</name>
    <dbReference type="NCBI Taxonomy" id="1867775"/>
    <lineage>
        <taxon>Bacteria</taxon>
        <taxon>Bacillati</taxon>
        <taxon>Actinomycetota</taxon>
        <taxon>Actinomycetes</taxon>
        <taxon>Propionibacteriales</taxon>
        <taxon>Nocardioidaceae</taxon>
        <taxon>Nocardioides</taxon>
    </lineage>
</organism>
<feature type="transmembrane region" description="Helical" evidence="1">
    <location>
        <begin position="50"/>
        <end position="71"/>
    </location>
</feature>
<gene>
    <name evidence="2" type="ORF">GCM10011584_07350</name>
</gene>
<dbReference type="InterPro" id="IPR007136">
    <property type="entry name" value="DUF347"/>
</dbReference>
<comment type="caution">
    <text evidence="2">The sequence shown here is derived from an EMBL/GenBank/DDBJ whole genome shotgun (WGS) entry which is preliminary data.</text>
</comment>
<feature type="transmembrane region" description="Helical" evidence="1">
    <location>
        <begin position="147"/>
        <end position="167"/>
    </location>
</feature>
<accession>A0ABQ2N805</accession>
<feature type="transmembrane region" description="Helical" evidence="1">
    <location>
        <begin position="232"/>
        <end position="256"/>
    </location>
</feature>
<feature type="transmembrane region" description="Helical" evidence="1">
    <location>
        <begin position="83"/>
        <end position="101"/>
    </location>
</feature>
<evidence type="ECO:0000313" key="3">
    <source>
        <dbReference type="Proteomes" id="UP000655410"/>
    </source>
</evidence>
<evidence type="ECO:0000313" key="2">
    <source>
        <dbReference type="EMBL" id="GGO86014.1"/>
    </source>
</evidence>
<dbReference type="Pfam" id="PF03988">
    <property type="entry name" value="DUF347"/>
    <property type="match status" value="3"/>
</dbReference>
<feature type="transmembrane region" description="Helical" evidence="1">
    <location>
        <begin position="284"/>
        <end position="303"/>
    </location>
</feature>
<keyword evidence="1" id="KW-0472">Membrane</keyword>
<name>A0ABQ2N805_9ACTN</name>
<keyword evidence="1" id="KW-1133">Transmembrane helix</keyword>
<dbReference type="RefSeq" id="WP_229662594.1">
    <property type="nucleotide sequence ID" value="NZ_BMNI01000001.1"/>
</dbReference>
<keyword evidence="3" id="KW-1185">Reference proteome</keyword>
<reference evidence="3" key="1">
    <citation type="journal article" date="2019" name="Int. J. Syst. Evol. Microbiol.">
        <title>The Global Catalogue of Microorganisms (GCM) 10K type strain sequencing project: providing services to taxonomists for standard genome sequencing and annotation.</title>
        <authorList>
            <consortium name="The Broad Institute Genomics Platform"/>
            <consortium name="The Broad Institute Genome Sequencing Center for Infectious Disease"/>
            <person name="Wu L."/>
            <person name="Ma J."/>
        </authorList>
    </citation>
    <scope>NUCLEOTIDE SEQUENCE [LARGE SCALE GENOMIC DNA]</scope>
    <source>
        <strain evidence="3">CGMCC 4.7371</strain>
    </source>
</reference>
<feature type="transmembrane region" description="Helical" evidence="1">
    <location>
        <begin position="199"/>
        <end position="220"/>
    </location>
</feature>